<name>A0A182K3M3_9DIPT</name>
<dbReference type="GO" id="GO:0015215">
    <property type="term" value="F:nucleotide transmembrane transporter activity"/>
    <property type="evidence" value="ECO:0007669"/>
    <property type="project" value="UniProtKB-ARBA"/>
</dbReference>
<reference evidence="11" key="1">
    <citation type="submission" date="2013-03" db="EMBL/GenBank/DDBJ databases">
        <title>The Genome Sequence of Anopheles christyi ACHKN1017.</title>
        <authorList>
            <consortium name="The Broad Institute Genomics Platform"/>
            <person name="Neafsey D.E."/>
            <person name="Besansky N."/>
            <person name="Walker B."/>
            <person name="Young S.K."/>
            <person name="Zeng Q."/>
            <person name="Gargeya S."/>
            <person name="Fitzgerald M."/>
            <person name="Haas B."/>
            <person name="Abouelleil A."/>
            <person name="Allen A.W."/>
            <person name="Alvarado L."/>
            <person name="Arachchi H.M."/>
            <person name="Berlin A.M."/>
            <person name="Chapman S.B."/>
            <person name="Gainer-Dewar J."/>
            <person name="Goldberg J."/>
            <person name="Griggs A."/>
            <person name="Gujja S."/>
            <person name="Hansen M."/>
            <person name="Howarth C."/>
            <person name="Imamovic A."/>
            <person name="Ireland A."/>
            <person name="Larimer J."/>
            <person name="McCowan C."/>
            <person name="Murphy C."/>
            <person name="Pearson M."/>
            <person name="Poon T.W."/>
            <person name="Priest M."/>
            <person name="Roberts A."/>
            <person name="Saif S."/>
            <person name="Shea T."/>
            <person name="Sisk P."/>
            <person name="Sykes S."/>
            <person name="Wortman J."/>
            <person name="Nusbaum C."/>
            <person name="Birren B."/>
        </authorList>
    </citation>
    <scope>NUCLEOTIDE SEQUENCE [LARGE SCALE GENOMIC DNA]</scope>
    <source>
        <strain evidence="11">ACHKN1017</strain>
    </source>
</reference>
<dbReference type="PROSITE" id="PS50920">
    <property type="entry name" value="SOLCAR"/>
    <property type="match status" value="3"/>
</dbReference>
<dbReference type="STRING" id="43041.A0A182K3M3"/>
<evidence type="ECO:0000256" key="8">
    <source>
        <dbReference type="PROSITE-ProRule" id="PRU00282"/>
    </source>
</evidence>
<dbReference type="Pfam" id="PF00153">
    <property type="entry name" value="Mito_carr"/>
    <property type="match status" value="3"/>
</dbReference>
<evidence type="ECO:0000313" key="10">
    <source>
        <dbReference type="EnsemblMetazoa" id="ACHR005358-PA"/>
    </source>
</evidence>
<keyword evidence="3 9" id="KW-0813">Transport</keyword>
<comment type="subcellular location">
    <subcellularLocation>
        <location evidence="1">Membrane</location>
        <topology evidence="1">Multi-pass membrane protein</topology>
    </subcellularLocation>
</comment>
<dbReference type="PRINTS" id="PR00926">
    <property type="entry name" value="MITOCARRIER"/>
</dbReference>
<evidence type="ECO:0000256" key="6">
    <source>
        <dbReference type="ARBA" id="ARBA00022989"/>
    </source>
</evidence>
<dbReference type="SUPFAM" id="SSF103506">
    <property type="entry name" value="Mitochondrial carrier"/>
    <property type="match status" value="2"/>
</dbReference>
<feature type="repeat" description="Solcar" evidence="8">
    <location>
        <begin position="134"/>
        <end position="224"/>
    </location>
</feature>
<evidence type="ECO:0000256" key="7">
    <source>
        <dbReference type="ARBA" id="ARBA00023136"/>
    </source>
</evidence>
<dbReference type="InterPro" id="IPR044712">
    <property type="entry name" value="SLC25A32-like"/>
</dbReference>
<organism evidence="10 11">
    <name type="scientific">Anopheles christyi</name>
    <dbReference type="NCBI Taxonomy" id="43041"/>
    <lineage>
        <taxon>Eukaryota</taxon>
        <taxon>Metazoa</taxon>
        <taxon>Ecdysozoa</taxon>
        <taxon>Arthropoda</taxon>
        <taxon>Hexapoda</taxon>
        <taxon>Insecta</taxon>
        <taxon>Pterygota</taxon>
        <taxon>Neoptera</taxon>
        <taxon>Endopterygota</taxon>
        <taxon>Diptera</taxon>
        <taxon>Nematocera</taxon>
        <taxon>Culicoidea</taxon>
        <taxon>Culicidae</taxon>
        <taxon>Anophelinae</taxon>
        <taxon>Anopheles</taxon>
    </lineage>
</organism>
<keyword evidence="4 8" id="KW-0812">Transmembrane</keyword>
<keyword evidence="5" id="KW-0677">Repeat</keyword>
<evidence type="ECO:0008006" key="12">
    <source>
        <dbReference type="Google" id="ProtNLM"/>
    </source>
</evidence>
<keyword evidence="7 8" id="KW-0472">Membrane</keyword>
<dbReference type="FunFam" id="1.50.40.10:FF:000073">
    <property type="entry name" value="folate transporter 1, chloroplastic isoform X1"/>
    <property type="match status" value="1"/>
</dbReference>
<comment type="similarity">
    <text evidence="2 9">Belongs to the mitochondrial carrier (TC 2.A.29) family.</text>
</comment>
<protein>
    <recommendedName>
        <fullName evidence="12">Mitochondrial folate transporter/carrier</fullName>
    </recommendedName>
</protein>
<dbReference type="Gene3D" id="1.50.40.10">
    <property type="entry name" value="Mitochondrial carrier domain"/>
    <property type="match status" value="3"/>
</dbReference>
<evidence type="ECO:0000256" key="9">
    <source>
        <dbReference type="RuleBase" id="RU000488"/>
    </source>
</evidence>
<dbReference type="EnsemblMetazoa" id="ACHR005358-RA">
    <property type="protein sequence ID" value="ACHR005358-PA"/>
    <property type="gene ID" value="ACHR005358"/>
</dbReference>
<dbReference type="InterPro" id="IPR018108">
    <property type="entry name" value="MCP_transmembrane"/>
</dbReference>
<dbReference type="InterPro" id="IPR023395">
    <property type="entry name" value="MCP_dom_sf"/>
</dbReference>
<keyword evidence="6" id="KW-1133">Transmembrane helix</keyword>
<dbReference type="AlphaFoldDB" id="A0A182K3M3"/>
<dbReference type="GO" id="GO:0016020">
    <property type="term" value="C:membrane"/>
    <property type="evidence" value="ECO:0007669"/>
    <property type="project" value="UniProtKB-SubCell"/>
</dbReference>
<reference evidence="10" key="2">
    <citation type="submission" date="2020-05" db="UniProtKB">
        <authorList>
            <consortium name="EnsemblMetazoa"/>
        </authorList>
    </citation>
    <scope>IDENTIFICATION</scope>
    <source>
        <strain evidence="10">ACHKN1017</strain>
    </source>
</reference>
<feature type="repeat" description="Solcar" evidence="8">
    <location>
        <begin position="237"/>
        <end position="321"/>
    </location>
</feature>
<feature type="repeat" description="Solcar" evidence="8">
    <location>
        <begin position="37"/>
        <end position="124"/>
    </location>
</feature>
<evidence type="ECO:0000256" key="2">
    <source>
        <dbReference type="ARBA" id="ARBA00006375"/>
    </source>
</evidence>
<evidence type="ECO:0000256" key="3">
    <source>
        <dbReference type="ARBA" id="ARBA00022448"/>
    </source>
</evidence>
<dbReference type="PANTHER" id="PTHR45683">
    <property type="entry name" value="MITOCHONDRIAL NICOTINAMIDE ADENINE DINUCLEOTIDE TRANSPORTER 1-RELATED-RELATED"/>
    <property type="match status" value="1"/>
</dbReference>
<proteinExistence type="inferred from homology"/>
<evidence type="ECO:0000256" key="5">
    <source>
        <dbReference type="ARBA" id="ARBA00022737"/>
    </source>
</evidence>
<dbReference type="FunFam" id="1.50.40.10:FF:000090">
    <property type="entry name" value="Folate transporter 1, chloroplastic"/>
    <property type="match status" value="1"/>
</dbReference>
<dbReference type="Proteomes" id="UP000075881">
    <property type="component" value="Unassembled WGS sequence"/>
</dbReference>
<dbReference type="VEuPathDB" id="VectorBase:ACHR005358"/>
<evidence type="ECO:0000256" key="1">
    <source>
        <dbReference type="ARBA" id="ARBA00004141"/>
    </source>
</evidence>
<keyword evidence="11" id="KW-1185">Reference proteome</keyword>
<evidence type="ECO:0000256" key="4">
    <source>
        <dbReference type="ARBA" id="ARBA00022692"/>
    </source>
</evidence>
<dbReference type="InterPro" id="IPR002067">
    <property type="entry name" value="MCP"/>
</dbReference>
<accession>A0A182K3M3</accession>
<evidence type="ECO:0000313" key="11">
    <source>
        <dbReference type="Proteomes" id="UP000075881"/>
    </source>
</evidence>
<sequence>MASTLKNHKTAAAAAAATASAAGAGKGNFGWLAHVKYEHLMAGVSGGVTSTLLLHPLDLIKIRFAVNDGRTASVPQYRGLTSAFLTIFRQEGFRGLYKGVTPNMWGSGSAWGFYFMFYNTIKTYIQDGNTAQPLGPTLHMLAAAEAGVLTLAMTNPIWVVKTRLCLQCNERAGSGTGYAGMVDGLTKIYRTEGIRGLYRGFVPGMFGVSHGALQFMTYEEMKNKYNQHRKLPIDAKLTTSEYLTFAAVSKLIAAAGTYPYQVIRARLQDQNHSYKGTWDCVKLTWRYERVSGFYKGLMPYLVHVTPNICLVMLIYEKYETWRGFYKGLGPNLTRVIPATMVTFVTYEKVSHYLLDRSKARSITH</sequence>